<feature type="region of interest" description="Disordered" evidence="1">
    <location>
        <begin position="1"/>
        <end position="46"/>
    </location>
</feature>
<keyword evidence="3" id="KW-1185">Reference proteome</keyword>
<organism evidence="2 3">
    <name type="scientific">Trichoderma ghanense</name>
    <dbReference type="NCBI Taxonomy" id="65468"/>
    <lineage>
        <taxon>Eukaryota</taxon>
        <taxon>Fungi</taxon>
        <taxon>Dikarya</taxon>
        <taxon>Ascomycota</taxon>
        <taxon>Pezizomycotina</taxon>
        <taxon>Sordariomycetes</taxon>
        <taxon>Hypocreomycetidae</taxon>
        <taxon>Hypocreales</taxon>
        <taxon>Hypocreaceae</taxon>
        <taxon>Trichoderma</taxon>
    </lineage>
</organism>
<accession>A0ABY2GT52</accession>
<evidence type="ECO:0000313" key="3">
    <source>
        <dbReference type="Proteomes" id="UP001642720"/>
    </source>
</evidence>
<dbReference type="Proteomes" id="UP001642720">
    <property type="component" value="Unassembled WGS sequence"/>
</dbReference>
<evidence type="ECO:0000256" key="1">
    <source>
        <dbReference type="SAM" id="MobiDB-lite"/>
    </source>
</evidence>
<sequence>MQHMQDMQRTQRHRPSQAMTSKREKTAAGRRSLASASELWMSPAKREDAWRHRGKVMELIGVEIEEDTERNWLTVEREGSEEENRRLRGWRERKKVEKDEPTEFWSGCWLFPARFSVLAASDPVASSD</sequence>
<dbReference type="GeneID" id="300580628"/>
<gene>
    <name evidence="2" type="ORF">CCMA1212_009077</name>
</gene>
<dbReference type="RefSeq" id="XP_073555325.1">
    <property type="nucleotide sequence ID" value="XM_073706178.1"/>
</dbReference>
<reference evidence="2 3" key="1">
    <citation type="submission" date="2018-01" db="EMBL/GenBank/DDBJ databases">
        <title>Genome characterization of the sugarcane-associated fungus Trichoderma ghanense CCMA-1212 and their application in lignocelulose bioconversion.</title>
        <authorList>
            <person name="Steindorff A.S."/>
            <person name="Mendes T.D."/>
            <person name="Vilela E.S.D."/>
            <person name="Rodrigues D.S."/>
            <person name="Formighieri E.F."/>
            <person name="Melo I.S."/>
            <person name="Favaro L.C.L."/>
        </authorList>
    </citation>
    <scope>NUCLEOTIDE SEQUENCE [LARGE SCALE GENOMIC DNA]</scope>
    <source>
        <strain evidence="2 3">CCMA-1212</strain>
    </source>
</reference>
<comment type="caution">
    <text evidence="2">The sequence shown here is derived from an EMBL/GenBank/DDBJ whole genome shotgun (WGS) entry which is preliminary data.</text>
</comment>
<protein>
    <submittedName>
        <fullName evidence="2">Uncharacterized protein</fullName>
    </submittedName>
</protein>
<evidence type="ECO:0000313" key="2">
    <source>
        <dbReference type="EMBL" id="TFA99123.1"/>
    </source>
</evidence>
<name>A0ABY2GT52_9HYPO</name>
<dbReference type="EMBL" id="PPTA01000016">
    <property type="protein sequence ID" value="TFA99123.1"/>
    <property type="molecule type" value="Genomic_DNA"/>
</dbReference>
<proteinExistence type="predicted"/>